<evidence type="ECO:0000313" key="2">
    <source>
        <dbReference type="Proteomes" id="UP000708208"/>
    </source>
</evidence>
<dbReference type="EMBL" id="CAJVCH010568020">
    <property type="protein sequence ID" value="CAG7833008.1"/>
    <property type="molecule type" value="Genomic_DNA"/>
</dbReference>
<organism evidence="1 2">
    <name type="scientific">Allacma fusca</name>
    <dbReference type="NCBI Taxonomy" id="39272"/>
    <lineage>
        <taxon>Eukaryota</taxon>
        <taxon>Metazoa</taxon>
        <taxon>Ecdysozoa</taxon>
        <taxon>Arthropoda</taxon>
        <taxon>Hexapoda</taxon>
        <taxon>Collembola</taxon>
        <taxon>Symphypleona</taxon>
        <taxon>Sminthuridae</taxon>
        <taxon>Allacma</taxon>
    </lineage>
</organism>
<name>A0A8J2PJM4_9HEXA</name>
<dbReference type="Proteomes" id="UP000708208">
    <property type="component" value="Unassembled WGS sequence"/>
</dbReference>
<keyword evidence="2" id="KW-1185">Reference proteome</keyword>
<dbReference type="AlphaFoldDB" id="A0A8J2PJM4"/>
<protein>
    <submittedName>
        <fullName evidence="1">Uncharacterized protein</fullName>
    </submittedName>
</protein>
<reference evidence="1" key="1">
    <citation type="submission" date="2021-06" db="EMBL/GenBank/DDBJ databases">
        <authorList>
            <person name="Hodson N. C."/>
            <person name="Mongue J. A."/>
            <person name="Jaron S. K."/>
        </authorList>
    </citation>
    <scope>NUCLEOTIDE SEQUENCE</scope>
</reference>
<gene>
    <name evidence="1" type="ORF">AFUS01_LOCUS42660</name>
</gene>
<proteinExistence type="predicted"/>
<comment type="caution">
    <text evidence="1">The sequence shown here is derived from an EMBL/GenBank/DDBJ whole genome shotgun (WGS) entry which is preliminary data.</text>
</comment>
<feature type="non-terminal residue" evidence="1">
    <location>
        <position position="1"/>
    </location>
</feature>
<accession>A0A8J2PJM4</accession>
<evidence type="ECO:0000313" key="1">
    <source>
        <dbReference type="EMBL" id="CAG7833008.1"/>
    </source>
</evidence>
<sequence length="43" mass="5142">MGSWDFCSQRPNLNYMGENWGNEGYHSDDSIMRLILFSQKHFE</sequence>